<comment type="caution">
    <text evidence="2">The sequence shown here is derived from an EMBL/GenBank/DDBJ whole genome shotgun (WGS) entry which is preliminary data.</text>
</comment>
<dbReference type="Gene3D" id="2.40.160.200">
    <property type="entry name" value="LURP1-related"/>
    <property type="match status" value="1"/>
</dbReference>
<keyword evidence="3" id="KW-1185">Reference proteome</keyword>
<dbReference type="SUPFAM" id="SSF54518">
    <property type="entry name" value="Tubby C-terminal domain-like"/>
    <property type="match status" value="1"/>
</dbReference>
<reference evidence="2 3" key="2">
    <citation type="journal article" date="2017" name="Genome Biol.">
        <title>New reference genome sequences of hot pepper reveal the massive evolution of plant disease-resistance genes by retroduplication.</title>
        <authorList>
            <person name="Kim S."/>
            <person name="Park J."/>
            <person name="Yeom S.I."/>
            <person name="Kim Y.M."/>
            <person name="Seo E."/>
            <person name="Kim K.T."/>
            <person name="Kim M.S."/>
            <person name="Lee J.M."/>
            <person name="Cheong K."/>
            <person name="Shin H.S."/>
            <person name="Kim S.B."/>
            <person name="Han K."/>
            <person name="Lee J."/>
            <person name="Park M."/>
            <person name="Lee H.A."/>
            <person name="Lee H.Y."/>
            <person name="Lee Y."/>
            <person name="Oh S."/>
            <person name="Lee J.H."/>
            <person name="Choi E."/>
            <person name="Choi E."/>
            <person name="Lee S.E."/>
            <person name="Jeon J."/>
            <person name="Kim H."/>
            <person name="Choi G."/>
            <person name="Song H."/>
            <person name="Lee J."/>
            <person name="Lee S.C."/>
            <person name="Kwon J.K."/>
            <person name="Lee H.Y."/>
            <person name="Koo N."/>
            <person name="Hong Y."/>
            <person name="Kim R.W."/>
            <person name="Kang W.H."/>
            <person name="Huh J.H."/>
            <person name="Kang B.C."/>
            <person name="Yang T.J."/>
            <person name="Lee Y.H."/>
            <person name="Bennetzen J.L."/>
            <person name="Choi D."/>
        </authorList>
    </citation>
    <scope>NUCLEOTIDE SEQUENCE [LARGE SCALE GENOMIC DNA]</scope>
    <source>
        <strain evidence="3">cv. CM334</strain>
    </source>
</reference>
<organism evidence="2 3">
    <name type="scientific">Capsicum annuum</name>
    <name type="common">Capsicum pepper</name>
    <dbReference type="NCBI Taxonomy" id="4072"/>
    <lineage>
        <taxon>Eukaryota</taxon>
        <taxon>Viridiplantae</taxon>
        <taxon>Streptophyta</taxon>
        <taxon>Embryophyta</taxon>
        <taxon>Tracheophyta</taxon>
        <taxon>Spermatophyta</taxon>
        <taxon>Magnoliopsida</taxon>
        <taxon>eudicotyledons</taxon>
        <taxon>Gunneridae</taxon>
        <taxon>Pentapetalae</taxon>
        <taxon>asterids</taxon>
        <taxon>lamiids</taxon>
        <taxon>Solanales</taxon>
        <taxon>Solanaceae</taxon>
        <taxon>Solanoideae</taxon>
        <taxon>Capsiceae</taxon>
        <taxon>Capsicum</taxon>
    </lineage>
</organism>
<accession>A0A2G2ZYG7</accession>
<sequence length="100" mass="11553">MMDKAYKEHGEQSEYYGKNAQKGSWQGFMVSDNEEKKLMFSMNRTKYTFTKLEFDIFLGDGHSEGAEADTKMKSFAFKRSDTIYKGNSIVAQYCKMPVVD</sequence>
<dbReference type="Gramene" id="PHT87016">
    <property type="protein sequence ID" value="PHT87016"/>
    <property type="gene ID" value="T459_09122"/>
</dbReference>
<dbReference type="EMBL" id="AYRZ02000003">
    <property type="protein sequence ID" value="PHT87016.1"/>
    <property type="molecule type" value="Genomic_DNA"/>
</dbReference>
<evidence type="ECO:0000313" key="3">
    <source>
        <dbReference type="Proteomes" id="UP000222542"/>
    </source>
</evidence>
<dbReference type="InterPro" id="IPR038595">
    <property type="entry name" value="LOR_sf"/>
</dbReference>
<dbReference type="Pfam" id="PF04525">
    <property type="entry name" value="LOR"/>
    <property type="match status" value="1"/>
</dbReference>
<evidence type="ECO:0000313" key="2">
    <source>
        <dbReference type="EMBL" id="PHT87016.1"/>
    </source>
</evidence>
<dbReference type="InterPro" id="IPR025659">
    <property type="entry name" value="Tubby-like_C"/>
</dbReference>
<protein>
    <submittedName>
        <fullName evidence="2">Uncharacterized protein</fullName>
    </submittedName>
</protein>
<dbReference type="AlphaFoldDB" id="A0A2G2ZYG7"/>
<evidence type="ECO:0000256" key="1">
    <source>
        <dbReference type="ARBA" id="ARBA00005437"/>
    </source>
</evidence>
<gene>
    <name evidence="2" type="ORF">T459_09122</name>
</gene>
<dbReference type="InterPro" id="IPR007612">
    <property type="entry name" value="LOR"/>
</dbReference>
<comment type="similarity">
    <text evidence="1">Belongs to the LOR family.</text>
</comment>
<reference evidence="2 3" key="1">
    <citation type="journal article" date="2014" name="Nat. Genet.">
        <title>Genome sequence of the hot pepper provides insights into the evolution of pungency in Capsicum species.</title>
        <authorList>
            <person name="Kim S."/>
            <person name="Park M."/>
            <person name="Yeom S.I."/>
            <person name="Kim Y.M."/>
            <person name="Lee J.M."/>
            <person name="Lee H.A."/>
            <person name="Seo E."/>
            <person name="Choi J."/>
            <person name="Cheong K."/>
            <person name="Kim K.T."/>
            <person name="Jung K."/>
            <person name="Lee G.W."/>
            <person name="Oh S.K."/>
            <person name="Bae C."/>
            <person name="Kim S.B."/>
            <person name="Lee H.Y."/>
            <person name="Kim S.Y."/>
            <person name="Kim M.S."/>
            <person name="Kang B.C."/>
            <person name="Jo Y.D."/>
            <person name="Yang H.B."/>
            <person name="Jeong H.J."/>
            <person name="Kang W.H."/>
            <person name="Kwon J.K."/>
            <person name="Shin C."/>
            <person name="Lim J.Y."/>
            <person name="Park J.H."/>
            <person name="Huh J.H."/>
            <person name="Kim J.S."/>
            <person name="Kim B.D."/>
            <person name="Cohen O."/>
            <person name="Paran I."/>
            <person name="Suh M.C."/>
            <person name="Lee S.B."/>
            <person name="Kim Y.K."/>
            <person name="Shin Y."/>
            <person name="Noh S.J."/>
            <person name="Park J."/>
            <person name="Seo Y.S."/>
            <person name="Kwon S.Y."/>
            <person name="Kim H.A."/>
            <person name="Park J.M."/>
            <person name="Kim H.J."/>
            <person name="Choi S.B."/>
            <person name="Bosland P.W."/>
            <person name="Reeves G."/>
            <person name="Jo S.H."/>
            <person name="Lee B.W."/>
            <person name="Cho H.T."/>
            <person name="Choi H.S."/>
            <person name="Lee M.S."/>
            <person name="Yu Y."/>
            <person name="Do Choi Y."/>
            <person name="Park B.S."/>
            <person name="van Deynze A."/>
            <person name="Ashrafi H."/>
            <person name="Hill T."/>
            <person name="Kim W.T."/>
            <person name="Pai H.S."/>
            <person name="Ahn H.K."/>
            <person name="Yeam I."/>
            <person name="Giovannoni J.J."/>
            <person name="Rose J.K."/>
            <person name="Sorensen I."/>
            <person name="Lee S.J."/>
            <person name="Kim R.W."/>
            <person name="Choi I.Y."/>
            <person name="Choi B.S."/>
            <person name="Lim J.S."/>
            <person name="Lee Y.H."/>
            <person name="Choi D."/>
        </authorList>
    </citation>
    <scope>NUCLEOTIDE SEQUENCE [LARGE SCALE GENOMIC DNA]</scope>
    <source>
        <strain evidence="3">cv. CM334</strain>
    </source>
</reference>
<name>A0A2G2ZYG7_CAPAN</name>
<dbReference type="Proteomes" id="UP000222542">
    <property type="component" value="Unassembled WGS sequence"/>
</dbReference>
<proteinExistence type="inferred from homology"/>